<dbReference type="PRINTS" id="PR00364">
    <property type="entry name" value="DISEASERSIST"/>
</dbReference>
<accession>A0ABQ8AD35</accession>
<feature type="coiled-coil region" evidence="3">
    <location>
        <begin position="142"/>
        <end position="172"/>
    </location>
</feature>
<dbReference type="InterPro" id="IPR032675">
    <property type="entry name" value="LRR_dom_sf"/>
</dbReference>
<keyword evidence="3" id="KW-0175">Coiled coil</keyword>
<sequence length="1154" mass="130178">MQESAMGQLKYSVFLCFRGEDVRVGFLSYLIGTLKRKSIKYYVDYEETRGEVMEIFLQRIAESRIVLVILSPKFMESDWCIDEVLKALETREAGTSIIPVFYKVSVADVKGWNIVKQGDRDKFINVTKRLGLRSKDYPTSEADFVNKIVEELEKALTKLETEEEENKSKMKQAVTTNTTMPFFGTNKRVKQLQEKLMMGIPTHTRLVGVVGMKGSGKTNLAEMFFEEGKCYFLRHLFFRDKIGKNMESGAKRDLLVQQFQKNLLKISNTEEKINSKLLLVLDDFSDKEDIICLFGDRGWITPGSKIVIVASDKSLVEGLVDDTYVVPGLNQKEGLACLSYHAFGDATRCDSDEGNLRTLLDYARGNPLALSTLGKELYGRGNGQWVTIHEALANKNIQDLFKSCYDCLNRPQKDAFLDVTCFFISQDHEFVKTVVDSSCGDGTSVIKDLADKFLIEITSGRVEMHGLMYTLGKYLASQNQWRLLNQQDIIQALEKKLDFAGAVRGIFLDMSEVSVARALGQKPFHGMKELRYLKLYTSCTRFPESDSKLNFPEGLKFSLEKVRYLHWHKFPLMELPEDFTPKNLVDLKLPYSNIIRLWDSSSNDVKNLRWVDLSHSINLQDLSGLSGAGNLERLNLEGCTGLKELPKEIMETMTSLLYLNMRSCTSLISLREITIKSLKTLILTNCSNLEKFQMILENIEALHLDGTALKELPESIKDRKKLVKLSLKDCTKLASVPDSVGKLQALGELILSGCSNLRSFPDVKGNMKMLRILLLDGTAINQVPQAFPSGSNGLQRLSLRGNLVIQTIQAHIGQLFHLKFLDLQDCKNLTSIPVLPPNLQCLDAHGCESLTTVANPLAFLNLTDQIRTTLRFSQCNNLDEVSKSYIISYIQKKSQLMSSAFNRYSLSYVMESYTGACFPGCHVPEWFRYQEHGPVIETELRRHESENRLIGLDLCALVSFQHCQDQISGFHVKCTFEFKNADGSLIRRLRCTVGGFSGTWTEPRKVESDHVFVSYTSLLEDQETEEDKKVCSSTKVSVKFEVIDDAGELVTRSVLKCGFSMVYEPEGTDHDKVSWEVGCDGPPNLADQNTDDDDEPMSFTTQEAEVIPIDGQGSNGDDESQQYHEEECRAKRQCIKNGSSKGGPQGALSPRHKR</sequence>
<reference evidence="6 7" key="1">
    <citation type="submission" date="2021-05" db="EMBL/GenBank/DDBJ databases">
        <title>Genome Assembly of Synthetic Allotetraploid Brassica napus Reveals Homoeologous Exchanges between Subgenomes.</title>
        <authorList>
            <person name="Davis J.T."/>
        </authorList>
    </citation>
    <scope>NUCLEOTIDE SEQUENCE [LARGE SCALE GENOMIC DNA]</scope>
    <source>
        <strain evidence="7">cv. Da-Ae</strain>
        <tissue evidence="6">Seedling</tissue>
    </source>
</reference>
<dbReference type="Gene3D" id="3.40.50.10140">
    <property type="entry name" value="Toll/interleukin-1 receptor homology (TIR) domain"/>
    <property type="match status" value="1"/>
</dbReference>
<dbReference type="Gene3D" id="3.40.50.300">
    <property type="entry name" value="P-loop containing nucleotide triphosphate hydrolases"/>
    <property type="match status" value="1"/>
</dbReference>
<dbReference type="PANTHER" id="PTHR11017:SF382">
    <property type="entry name" value="TIR DOMAIN-CONTAINING PROTEIN"/>
    <property type="match status" value="1"/>
</dbReference>
<dbReference type="Pfam" id="PF01582">
    <property type="entry name" value="TIR"/>
    <property type="match status" value="1"/>
</dbReference>
<keyword evidence="1" id="KW-0433">Leucine-rich repeat</keyword>
<name>A0ABQ8AD35_BRANA</name>
<dbReference type="SUPFAM" id="SSF52058">
    <property type="entry name" value="L domain-like"/>
    <property type="match status" value="1"/>
</dbReference>
<evidence type="ECO:0000256" key="4">
    <source>
        <dbReference type="SAM" id="MobiDB-lite"/>
    </source>
</evidence>
<feature type="compositionally biased region" description="Basic and acidic residues" evidence="4">
    <location>
        <begin position="1121"/>
        <end position="1130"/>
    </location>
</feature>
<dbReference type="SMART" id="SM00255">
    <property type="entry name" value="TIR"/>
    <property type="match status" value="1"/>
</dbReference>
<dbReference type="Pfam" id="PF23282">
    <property type="entry name" value="WHD_ROQ1"/>
    <property type="match status" value="1"/>
</dbReference>
<feature type="region of interest" description="Disordered" evidence="4">
    <location>
        <begin position="1073"/>
        <end position="1154"/>
    </location>
</feature>
<protein>
    <recommendedName>
        <fullName evidence="5">TIR domain-containing protein</fullName>
    </recommendedName>
</protein>
<organism evidence="6 7">
    <name type="scientific">Brassica napus</name>
    <name type="common">Rape</name>
    <dbReference type="NCBI Taxonomy" id="3708"/>
    <lineage>
        <taxon>Eukaryota</taxon>
        <taxon>Viridiplantae</taxon>
        <taxon>Streptophyta</taxon>
        <taxon>Embryophyta</taxon>
        <taxon>Tracheophyta</taxon>
        <taxon>Spermatophyta</taxon>
        <taxon>Magnoliopsida</taxon>
        <taxon>eudicotyledons</taxon>
        <taxon>Gunneridae</taxon>
        <taxon>Pentapetalae</taxon>
        <taxon>rosids</taxon>
        <taxon>malvids</taxon>
        <taxon>Brassicales</taxon>
        <taxon>Brassicaceae</taxon>
        <taxon>Brassiceae</taxon>
        <taxon>Brassica</taxon>
    </lineage>
</organism>
<dbReference type="InterPro" id="IPR045344">
    <property type="entry name" value="C-JID"/>
</dbReference>
<dbReference type="Gene3D" id="3.80.10.10">
    <property type="entry name" value="Ribonuclease Inhibitor"/>
    <property type="match status" value="2"/>
</dbReference>
<keyword evidence="7" id="KW-1185">Reference proteome</keyword>
<comment type="caution">
    <text evidence="6">The sequence shown here is derived from an EMBL/GenBank/DDBJ whole genome shotgun (WGS) entry which is preliminary data.</text>
</comment>
<evidence type="ECO:0000256" key="1">
    <source>
        <dbReference type="ARBA" id="ARBA00022614"/>
    </source>
</evidence>
<dbReference type="EMBL" id="JAGKQM010000013">
    <property type="protein sequence ID" value="KAH0890441.1"/>
    <property type="molecule type" value="Genomic_DNA"/>
</dbReference>
<gene>
    <name evidence="6" type="ORF">HID58_052870</name>
</gene>
<keyword evidence="2" id="KW-0677">Repeat</keyword>
<evidence type="ECO:0000256" key="3">
    <source>
        <dbReference type="SAM" id="Coils"/>
    </source>
</evidence>
<dbReference type="PANTHER" id="PTHR11017">
    <property type="entry name" value="LEUCINE-RICH REPEAT-CONTAINING PROTEIN"/>
    <property type="match status" value="1"/>
</dbReference>
<dbReference type="PROSITE" id="PS50104">
    <property type="entry name" value="TIR"/>
    <property type="match status" value="1"/>
</dbReference>
<dbReference type="SUPFAM" id="SSF52200">
    <property type="entry name" value="Toll/Interleukin receptor TIR domain"/>
    <property type="match status" value="1"/>
</dbReference>
<dbReference type="Proteomes" id="UP000824890">
    <property type="component" value="Unassembled WGS sequence"/>
</dbReference>
<evidence type="ECO:0000256" key="2">
    <source>
        <dbReference type="ARBA" id="ARBA00022737"/>
    </source>
</evidence>
<proteinExistence type="predicted"/>
<dbReference type="Pfam" id="PF20160">
    <property type="entry name" value="C-JID"/>
    <property type="match status" value="1"/>
</dbReference>
<evidence type="ECO:0000313" key="6">
    <source>
        <dbReference type="EMBL" id="KAH0890441.1"/>
    </source>
</evidence>
<dbReference type="InterPro" id="IPR027417">
    <property type="entry name" value="P-loop_NTPase"/>
</dbReference>
<dbReference type="InterPro" id="IPR035897">
    <property type="entry name" value="Toll_tir_struct_dom_sf"/>
</dbReference>
<evidence type="ECO:0000259" key="5">
    <source>
        <dbReference type="PROSITE" id="PS50104"/>
    </source>
</evidence>
<dbReference type="InterPro" id="IPR044974">
    <property type="entry name" value="Disease_R_plants"/>
</dbReference>
<evidence type="ECO:0000313" key="7">
    <source>
        <dbReference type="Proteomes" id="UP000824890"/>
    </source>
</evidence>
<dbReference type="SUPFAM" id="SSF52540">
    <property type="entry name" value="P-loop containing nucleoside triphosphate hydrolases"/>
    <property type="match status" value="1"/>
</dbReference>
<dbReference type="InterPro" id="IPR058192">
    <property type="entry name" value="WHD_ROQ1-like"/>
</dbReference>
<dbReference type="InterPro" id="IPR000157">
    <property type="entry name" value="TIR_dom"/>
</dbReference>
<feature type="domain" description="TIR" evidence="5">
    <location>
        <begin position="9"/>
        <end position="156"/>
    </location>
</feature>